<gene>
    <name evidence="3" type="ORF">ACFFIC_08735</name>
</gene>
<feature type="transmembrane region" description="Helical" evidence="1">
    <location>
        <begin position="83"/>
        <end position="116"/>
    </location>
</feature>
<accession>A0ABV6IPW0</accession>
<name>A0ABV6IPW0_9PROT</name>
<proteinExistence type="predicted"/>
<sequence length="160" mass="16851">MLDRFRLELAFAGVILLVGALGLLGSAGLDTGWASDGPQAGFFPFRVSIILIGAAALVAVNAWRARGTLAAIPVIDREGGLRVLRFGLPVLGMVAVAQWLGLYVAMALYLLVAIRWVGGRRFATGLAVALGVTFASFVVFEKWFGVPLLKGPLETLLGLG</sequence>
<dbReference type="EMBL" id="JBHLVZ010000011">
    <property type="protein sequence ID" value="MFC0385641.1"/>
    <property type="molecule type" value="Genomic_DNA"/>
</dbReference>
<protein>
    <submittedName>
        <fullName evidence="3">Tripartite tricarboxylate transporter TctB family protein</fullName>
    </submittedName>
</protein>
<evidence type="ECO:0000313" key="3">
    <source>
        <dbReference type="EMBL" id="MFC0385641.1"/>
    </source>
</evidence>
<dbReference type="InterPro" id="IPR009936">
    <property type="entry name" value="DUF1468"/>
</dbReference>
<feature type="transmembrane region" description="Helical" evidence="1">
    <location>
        <begin position="7"/>
        <end position="29"/>
    </location>
</feature>
<reference evidence="3 4" key="1">
    <citation type="submission" date="2024-09" db="EMBL/GenBank/DDBJ databases">
        <authorList>
            <person name="Sun Q."/>
            <person name="Mori K."/>
        </authorList>
    </citation>
    <scope>NUCLEOTIDE SEQUENCE [LARGE SCALE GENOMIC DNA]</scope>
    <source>
        <strain evidence="3 4">CCM 7468</strain>
    </source>
</reference>
<keyword evidence="4" id="KW-1185">Reference proteome</keyword>
<feature type="transmembrane region" description="Helical" evidence="1">
    <location>
        <begin position="41"/>
        <end position="63"/>
    </location>
</feature>
<feature type="domain" description="DUF1468" evidence="2">
    <location>
        <begin position="11"/>
        <end position="148"/>
    </location>
</feature>
<keyword evidence="1" id="KW-0472">Membrane</keyword>
<dbReference type="RefSeq" id="WP_377049789.1">
    <property type="nucleotide sequence ID" value="NZ_JBHLVZ010000011.1"/>
</dbReference>
<evidence type="ECO:0000313" key="4">
    <source>
        <dbReference type="Proteomes" id="UP001589789"/>
    </source>
</evidence>
<feature type="transmembrane region" description="Helical" evidence="1">
    <location>
        <begin position="122"/>
        <end position="140"/>
    </location>
</feature>
<dbReference type="Proteomes" id="UP001589789">
    <property type="component" value="Unassembled WGS sequence"/>
</dbReference>
<evidence type="ECO:0000259" key="2">
    <source>
        <dbReference type="Pfam" id="PF07331"/>
    </source>
</evidence>
<dbReference type="Pfam" id="PF07331">
    <property type="entry name" value="TctB"/>
    <property type="match status" value="1"/>
</dbReference>
<keyword evidence="1" id="KW-1133">Transmembrane helix</keyword>
<evidence type="ECO:0000256" key="1">
    <source>
        <dbReference type="SAM" id="Phobius"/>
    </source>
</evidence>
<keyword evidence="1" id="KW-0812">Transmembrane</keyword>
<comment type="caution">
    <text evidence="3">The sequence shown here is derived from an EMBL/GenBank/DDBJ whole genome shotgun (WGS) entry which is preliminary data.</text>
</comment>
<organism evidence="3 4">
    <name type="scientific">Muricoccus vinaceus</name>
    <dbReference type="NCBI Taxonomy" id="424704"/>
    <lineage>
        <taxon>Bacteria</taxon>
        <taxon>Pseudomonadati</taxon>
        <taxon>Pseudomonadota</taxon>
        <taxon>Alphaproteobacteria</taxon>
        <taxon>Acetobacterales</taxon>
        <taxon>Roseomonadaceae</taxon>
        <taxon>Muricoccus</taxon>
    </lineage>
</organism>